<evidence type="ECO:0000313" key="2">
    <source>
        <dbReference type="EMBL" id="DAF50131.1"/>
    </source>
</evidence>
<dbReference type="Pfam" id="PF26125">
    <property type="entry name" value="AcrVA2-like"/>
    <property type="match status" value="1"/>
</dbReference>
<dbReference type="EMBL" id="BK032592">
    <property type="protein sequence ID" value="DAF50131.1"/>
    <property type="molecule type" value="Genomic_DNA"/>
</dbReference>
<evidence type="ECO:0000256" key="1">
    <source>
        <dbReference type="SAM" id="MobiDB-lite"/>
    </source>
</evidence>
<proteinExistence type="predicted"/>
<accession>A0A8S5SH18</accession>
<sequence>MLAPEIFTKKIEREMMRAFDKLDTLPAIREEAKAEGAWPDWAALPTGAGYAAVCIHHGITSLNSPRHTEEIMYAEAAYLWRKSKQIFAFDETLEKELIEQDFPGDIPGDVLLRLPVPCVYVQLHASSKIFDSDVPADGFFAYTTWNAQFQQSELAVIALDIDGNSIDRDICPLKGTVEEAVRNIRHTSVVQYMRDIDKAAGYEPNFFEQVLAEVANYSGSATAFKKIFNLLIYLCTDEPDYDNQPRRVKAKPTYTTYTPERPPRRTNITNVGTRIGAAIRLDRQKAKELNEEAEQQQQSEHRKHASPIAHIRRGHYHSFWTGARESVDRKIVVKWLPPMLINGGKGEIVPTIRPVK</sequence>
<organism evidence="2">
    <name type="scientific">Siphoviridae sp. ctzyE57</name>
    <dbReference type="NCBI Taxonomy" id="2827982"/>
    <lineage>
        <taxon>Viruses</taxon>
        <taxon>Duplodnaviria</taxon>
        <taxon>Heunggongvirae</taxon>
        <taxon>Uroviricota</taxon>
        <taxon>Caudoviricetes</taxon>
    </lineage>
</organism>
<protein>
    <submittedName>
        <fullName evidence="2">Uncharacterized protein</fullName>
    </submittedName>
</protein>
<feature type="region of interest" description="Disordered" evidence="1">
    <location>
        <begin position="287"/>
        <end position="308"/>
    </location>
</feature>
<dbReference type="InterPro" id="IPR058915">
    <property type="entry name" value="AcrVA2-like"/>
</dbReference>
<dbReference type="CDD" id="cd22987">
    <property type="entry name" value="AcrVA2-like"/>
    <property type="match status" value="1"/>
</dbReference>
<name>A0A8S5SH18_9CAUD</name>
<reference evidence="2" key="1">
    <citation type="journal article" date="2021" name="Proc. Natl. Acad. Sci. U.S.A.">
        <title>A Catalog of Tens of Thousands of Viruses from Human Metagenomes Reveals Hidden Associations with Chronic Diseases.</title>
        <authorList>
            <person name="Tisza M.J."/>
            <person name="Buck C.B."/>
        </authorList>
    </citation>
    <scope>NUCLEOTIDE SEQUENCE</scope>
    <source>
        <strain evidence="2">CtzyE57</strain>
    </source>
</reference>